<dbReference type="HOGENOM" id="CLU_489786_0_0_6"/>
<dbReference type="KEGG" id="rhd:R2APBS1_3523"/>
<keyword evidence="4 7" id="KW-0520">NAD</keyword>
<dbReference type="PROSITE" id="PS01056">
    <property type="entry name" value="DNA_LIGASE_N2"/>
    <property type="match status" value="1"/>
</dbReference>
<dbReference type="Gene3D" id="1.10.287.610">
    <property type="entry name" value="Helix hairpin bin"/>
    <property type="match status" value="1"/>
</dbReference>
<dbReference type="Gene3D" id="2.40.50.140">
    <property type="entry name" value="Nucleic acid-binding proteins"/>
    <property type="match status" value="1"/>
</dbReference>
<comment type="catalytic activity">
    <reaction evidence="6 7">
        <text>NAD(+) + (deoxyribonucleotide)n-3'-hydroxyl + 5'-phospho-(deoxyribonucleotide)m = (deoxyribonucleotide)n+m + AMP + beta-nicotinamide D-nucleotide.</text>
        <dbReference type="EC" id="6.5.1.2"/>
    </reaction>
</comment>
<dbReference type="InterPro" id="IPR012340">
    <property type="entry name" value="NA-bd_OB-fold"/>
</dbReference>
<dbReference type="Proteomes" id="UP000011859">
    <property type="component" value="Chromosome"/>
</dbReference>
<dbReference type="InterPro" id="IPR033136">
    <property type="entry name" value="DNA_ligase_CS"/>
</dbReference>
<gene>
    <name evidence="7" type="primary">ligB</name>
    <name evidence="10" type="ORF">R2APBS1_3523</name>
</gene>
<keyword evidence="3 7" id="KW-0227">DNA damage</keyword>
<protein>
    <recommendedName>
        <fullName evidence="7">DNA ligase B</fullName>
        <ecNumber evidence="7">6.5.1.2</ecNumber>
    </recommendedName>
    <alternativeName>
        <fullName evidence="7">Polydeoxyribonucleotide synthase [NAD(+)] B</fullName>
    </alternativeName>
</protein>
<name>M4NSW7_9GAMM</name>
<dbReference type="SUPFAM" id="SSF47781">
    <property type="entry name" value="RuvA domain 2-like"/>
    <property type="match status" value="1"/>
</dbReference>
<dbReference type="OrthoDB" id="9759736at2"/>
<dbReference type="STRING" id="666685.R2APBS1_3523"/>
<keyword evidence="11" id="KW-1185">Reference proteome</keyword>
<dbReference type="Gene3D" id="3.30.470.30">
    <property type="entry name" value="DNA ligase/mRNA capping enzyme"/>
    <property type="match status" value="1"/>
</dbReference>
<dbReference type="Gene3D" id="1.10.150.20">
    <property type="entry name" value="5' to 3' exonuclease, C-terminal subdomain"/>
    <property type="match status" value="1"/>
</dbReference>
<keyword evidence="5 7" id="KW-0234">DNA repair</keyword>
<evidence type="ECO:0000256" key="6">
    <source>
        <dbReference type="ARBA" id="ARBA00034005"/>
    </source>
</evidence>
<evidence type="ECO:0000256" key="3">
    <source>
        <dbReference type="ARBA" id="ARBA00022763"/>
    </source>
</evidence>
<dbReference type="RefSeq" id="WP_015448877.1">
    <property type="nucleotide sequence ID" value="NC_020541.1"/>
</dbReference>
<accession>M4NSW7</accession>
<dbReference type="AlphaFoldDB" id="M4NSW7"/>
<dbReference type="SUPFAM" id="SSF56091">
    <property type="entry name" value="DNA ligase/mRNA capping enzyme, catalytic domain"/>
    <property type="match status" value="1"/>
</dbReference>
<dbReference type="HAMAP" id="MF_01587">
    <property type="entry name" value="DNA_ligase_B"/>
    <property type="match status" value="1"/>
</dbReference>
<feature type="active site" description="N6-AMP-lysine intermediate" evidence="7">
    <location>
        <position position="129"/>
    </location>
</feature>
<dbReference type="Pfam" id="PF03120">
    <property type="entry name" value="OB_DNA_ligase"/>
    <property type="match status" value="1"/>
</dbReference>
<evidence type="ECO:0000256" key="8">
    <source>
        <dbReference type="SAM" id="SignalP"/>
    </source>
</evidence>
<dbReference type="InterPro" id="IPR013839">
    <property type="entry name" value="DNAligase_adenylation"/>
</dbReference>
<evidence type="ECO:0000259" key="9">
    <source>
        <dbReference type="SMART" id="SM00532"/>
    </source>
</evidence>
<keyword evidence="8" id="KW-0732">Signal</keyword>
<keyword evidence="1 7" id="KW-0436">Ligase</keyword>
<dbReference type="PANTHER" id="PTHR47810">
    <property type="entry name" value="DNA LIGASE"/>
    <property type="match status" value="1"/>
</dbReference>
<organism evidence="10 11">
    <name type="scientific">Rhodanobacter denitrificans</name>
    <dbReference type="NCBI Taxonomy" id="666685"/>
    <lineage>
        <taxon>Bacteria</taxon>
        <taxon>Pseudomonadati</taxon>
        <taxon>Pseudomonadota</taxon>
        <taxon>Gammaproteobacteria</taxon>
        <taxon>Lysobacterales</taxon>
        <taxon>Rhodanobacteraceae</taxon>
        <taxon>Rhodanobacter</taxon>
    </lineage>
</organism>
<evidence type="ECO:0000313" key="11">
    <source>
        <dbReference type="Proteomes" id="UP000011859"/>
    </source>
</evidence>
<dbReference type="SUPFAM" id="SSF50249">
    <property type="entry name" value="Nucleic acid-binding proteins"/>
    <property type="match status" value="1"/>
</dbReference>
<dbReference type="InterPro" id="IPR013840">
    <property type="entry name" value="DNAligase_N"/>
</dbReference>
<dbReference type="InterPro" id="IPR004150">
    <property type="entry name" value="NAD_DNA_ligase_OB"/>
</dbReference>
<evidence type="ECO:0000313" key="10">
    <source>
        <dbReference type="EMBL" id="AGG90586.1"/>
    </source>
</evidence>
<evidence type="ECO:0000256" key="5">
    <source>
        <dbReference type="ARBA" id="ARBA00023204"/>
    </source>
</evidence>
<evidence type="ECO:0000256" key="7">
    <source>
        <dbReference type="HAMAP-Rule" id="MF_01587"/>
    </source>
</evidence>
<dbReference type="Pfam" id="PF01653">
    <property type="entry name" value="DNA_ligase_aden"/>
    <property type="match status" value="1"/>
</dbReference>
<sequence precursor="true">MRTTCLLLILLASMAGAAHAAGCPDWPPARARQELAALHERLDGWNHGYRVEGQSPVSDAVYDQASQRLAAWRRCFPAQAPAPLAPLADAGGRVRAPVAQTGLAKLPDAAAIGAWMHAHGDRDLWVQPKADGVAVTLLYVDGRLRQATSRGDGLHGSDWMALAQLIDAIPKRLPQAPARLVLQGELYWRLPGHVQADDGGANARAAVAGALAREALDADSAAQIGLFVWDWPGGPADMPARLAGLAAMGLADSVAYTQPVATLEEVKRWRERWYRHPMPFAADGAVLRQGHRPPAASWPAAPPDWAVAWKYPAASALAEVRAVDFTVGRSGRITPVLELAPVQLDDHRVQRVSVGSLKRWQQLDIRPGDQVEVVLAGLTIPRLQSVVWRAQQRVAVTPPDPQAHGPLSCWQATPGCEQQFRARLVWLGGRQGLQLEGLGAETWQALIDAGLVHGLLDWMELTPAQLAGVPGLGTSRATALARSFAAARDRPFARWLQALGAPSGVAAGLPDWAALSARAAGDWQAMEGIGAGRANQLVAFFDCPAVRAQAARLHAAGVQGF</sequence>
<feature type="signal peptide" evidence="8">
    <location>
        <begin position="1"/>
        <end position="20"/>
    </location>
</feature>
<evidence type="ECO:0000256" key="2">
    <source>
        <dbReference type="ARBA" id="ARBA00022705"/>
    </source>
</evidence>
<dbReference type="PANTHER" id="PTHR47810:SF1">
    <property type="entry name" value="DNA LIGASE B"/>
    <property type="match status" value="1"/>
</dbReference>
<comment type="similarity">
    <text evidence="7">Belongs to the NAD-dependent DNA ligase family. LigB subfamily.</text>
</comment>
<comment type="function">
    <text evidence="7">Catalyzes the formation of phosphodiester linkages between 5'-phosphoryl and 3'-hydroxyl groups in double-stranded DNA using NAD as a coenzyme and as the energy source for the reaction.</text>
</comment>
<feature type="chain" id="PRO_5004056253" description="DNA ligase B" evidence="8">
    <location>
        <begin position="21"/>
        <end position="561"/>
    </location>
</feature>
<dbReference type="GO" id="GO:0006281">
    <property type="term" value="P:DNA repair"/>
    <property type="evidence" value="ECO:0007669"/>
    <property type="project" value="UniProtKB-KW"/>
</dbReference>
<evidence type="ECO:0000256" key="4">
    <source>
        <dbReference type="ARBA" id="ARBA00023027"/>
    </source>
</evidence>
<dbReference type="InterPro" id="IPR020923">
    <property type="entry name" value="DNA_ligase_B"/>
</dbReference>
<reference evidence="10 11" key="1">
    <citation type="submission" date="2012-04" db="EMBL/GenBank/DDBJ databases">
        <title>Complete genome of Rhodanobacter sp. 2APBS1.</title>
        <authorList>
            <consortium name="US DOE Joint Genome Institute"/>
            <person name="Huntemann M."/>
            <person name="Wei C.-L."/>
            <person name="Han J."/>
            <person name="Detter J.C."/>
            <person name="Han C."/>
            <person name="Tapia R."/>
            <person name="Munk A.C.C."/>
            <person name="Chen A."/>
            <person name="Krypides N."/>
            <person name="Mavromatis K."/>
            <person name="Markowitz V."/>
            <person name="Szeto E."/>
            <person name="Ivanova N."/>
            <person name="Mikhailova N."/>
            <person name="Ovchinnikova G."/>
            <person name="Pagani I."/>
            <person name="Pati A."/>
            <person name="Goodwin L."/>
            <person name="Peters L."/>
            <person name="Pitluck S."/>
            <person name="Woyke T."/>
            <person name="Prakash O."/>
            <person name="Elkins J."/>
            <person name="Brown S."/>
            <person name="Palumbo A."/>
            <person name="Hemme C."/>
            <person name="Zhou J."/>
            <person name="Watson D."/>
            <person name="Jardine P."/>
            <person name="Kostka J."/>
            <person name="Green S."/>
        </authorList>
    </citation>
    <scope>NUCLEOTIDE SEQUENCE [LARGE SCALE GENOMIC DNA]</scope>
    <source>
        <strain evidence="10 11">2APBS1</strain>
    </source>
</reference>
<keyword evidence="2 7" id="KW-0235">DNA replication</keyword>
<dbReference type="GO" id="GO:0003911">
    <property type="term" value="F:DNA ligase (NAD+) activity"/>
    <property type="evidence" value="ECO:0007669"/>
    <property type="project" value="UniProtKB-UniRule"/>
</dbReference>
<dbReference type="InterPro" id="IPR050326">
    <property type="entry name" value="NAD_dep_DNA_ligaseB"/>
</dbReference>
<feature type="domain" description="NAD-dependent DNA ligase N-terminal" evidence="9">
    <location>
        <begin position="30"/>
        <end position="432"/>
    </location>
</feature>
<dbReference type="NCBIfam" id="NF005987">
    <property type="entry name" value="PRK08097.1"/>
    <property type="match status" value="1"/>
</dbReference>
<dbReference type="InterPro" id="IPR010994">
    <property type="entry name" value="RuvA_2-like"/>
</dbReference>
<dbReference type="EC" id="6.5.1.2" evidence="7"/>
<evidence type="ECO:0000256" key="1">
    <source>
        <dbReference type="ARBA" id="ARBA00022598"/>
    </source>
</evidence>
<dbReference type="GO" id="GO:0006260">
    <property type="term" value="P:DNA replication"/>
    <property type="evidence" value="ECO:0007669"/>
    <property type="project" value="UniProtKB-KW"/>
</dbReference>
<dbReference type="SMART" id="SM00532">
    <property type="entry name" value="LIGANc"/>
    <property type="match status" value="1"/>
</dbReference>
<dbReference type="eggNOG" id="COG0272">
    <property type="taxonomic scope" value="Bacteria"/>
</dbReference>
<proteinExistence type="inferred from homology"/>
<dbReference type="EMBL" id="CP003470">
    <property type="protein sequence ID" value="AGG90586.1"/>
    <property type="molecule type" value="Genomic_DNA"/>
</dbReference>